<accession>A0ABT0RG76</accession>
<name>A0ABT0RG76_9SPHN</name>
<gene>
    <name evidence="3" type="ORF">LZ519_08140</name>
</gene>
<dbReference type="Proteomes" id="UP001165343">
    <property type="component" value="Unassembled WGS sequence"/>
</dbReference>
<evidence type="ECO:0000313" key="4">
    <source>
        <dbReference type="Proteomes" id="UP001165343"/>
    </source>
</evidence>
<dbReference type="RefSeq" id="WP_249868184.1">
    <property type="nucleotide sequence ID" value="NZ_JAMGBC010000001.1"/>
</dbReference>
<dbReference type="InterPro" id="IPR032710">
    <property type="entry name" value="NTF2-like_dom_sf"/>
</dbReference>
<evidence type="ECO:0000313" key="3">
    <source>
        <dbReference type="EMBL" id="MCL6679277.1"/>
    </source>
</evidence>
<sequence>MKHAILLPGLLAATFPALATAPQVDPVVAQAAPFIDRANSEWGTAVVSGDPDALSAPYAEDGIFIGPDGKVTVGKAAIRAMYAARPKSARILEASARSDGRVAADADDVYEWGSASATVKTDAGVTKKSLGRFLTVWHRQASVWLITRNIAF</sequence>
<feature type="domain" description="DUF4440" evidence="2">
    <location>
        <begin position="37"/>
        <end position="146"/>
    </location>
</feature>
<keyword evidence="4" id="KW-1185">Reference proteome</keyword>
<feature type="signal peptide" evidence="1">
    <location>
        <begin position="1"/>
        <end position="19"/>
    </location>
</feature>
<organism evidence="3 4">
    <name type="scientific">Sphingomonas anseongensis</name>
    <dbReference type="NCBI Taxonomy" id="2908207"/>
    <lineage>
        <taxon>Bacteria</taxon>
        <taxon>Pseudomonadati</taxon>
        <taxon>Pseudomonadota</taxon>
        <taxon>Alphaproteobacteria</taxon>
        <taxon>Sphingomonadales</taxon>
        <taxon>Sphingomonadaceae</taxon>
        <taxon>Sphingomonas</taxon>
    </lineage>
</organism>
<dbReference type="Pfam" id="PF14534">
    <property type="entry name" value="DUF4440"/>
    <property type="match status" value="1"/>
</dbReference>
<keyword evidence="1" id="KW-0732">Signal</keyword>
<dbReference type="Gene3D" id="3.10.450.50">
    <property type="match status" value="1"/>
</dbReference>
<protein>
    <submittedName>
        <fullName evidence="3">DUF4440 domain-containing protein</fullName>
    </submittedName>
</protein>
<dbReference type="InterPro" id="IPR027843">
    <property type="entry name" value="DUF4440"/>
</dbReference>
<evidence type="ECO:0000259" key="2">
    <source>
        <dbReference type="Pfam" id="PF14534"/>
    </source>
</evidence>
<reference evidence="3" key="1">
    <citation type="submission" date="2022-05" db="EMBL/GenBank/DDBJ databases">
        <authorList>
            <person name="Jo J.-H."/>
            <person name="Im W.-T."/>
        </authorList>
    </citation>
    <scope>NUCLEOTIDE SEQUENCE</scope>
    <source>
        <strain evidence="3">RG327</strain>
    </source>
</reference>
<evidence type="ECO:0000256" key="1">
    <source>
        <dbReference type="SAM" id="SignalP"/>
    </source>
</evidence>
<dbReference type="EMBL" id="JAMGBC010000001">
    <property type="protein sequence ID" value="MCL6679277.1"/>
    <property type="molecule type" value="Genomic_DNA"/>
</dbReference>
<comment type="caution">
    <text evidence="3">The sequence shown here is derived from an EMBL/GenBank/DDBJ whole genome shotgun (WGS) entry which is preliminary data.</text>
</comment>
<dbReference type="SUPFAM" id="SSF54427">
    <property type="entry name" value="NTF2-like"/>
    <property type="match status" value="1"/>
</dbReference>
<feature type="chain" id="PRO_5047214549" evidence="1">
    <location>
        <begin position="20"/>
        <end position="152"/>
    </location>
</feature>
<proteinExistence type="predicted"/>